<organism evidence="1 2">
    <name type="scientific">Hymenobacter crusticola</name>
    <dbReference type="NCBI Taxonomy" id="1770526"/>
    <lineage>
        <taxon>Bacteria</taxon>
        <taxon>Pseudomonadati</taxon>
        <taxon>Bacteroidota</taxon>
        <taxon>Cytophagia</taxon>
        <taxon>Cytophagales</taxon>
        <taxon>Hymenobacteraceae</taxon>
        <taxon>Hymenobacter</taxon>
    </lineage>
</organism>
<reference evidence="1 2" key="1">
    <citation type="submission" date="2017-01" db="EMBL/GenBank/DDBJ databases">
        <title>A new Hymenobacter.</title>
        <authorList>
            <person name="Liang Y."/>
            <person name="Feng F."/>
        </authorList>
    </citation>
    <scope>NUCLEOTIDE SEQUENCE [LARGE SCALE GENOMIC DNA]</scope>
    <source>
        <strain evidence="1">MIMBbqt21</strain>
    </source>
</reference>
<sequence length="74" mass="7772">MVLNTSSPAEPGVSQIAKDRSVALLKLLCFKARPKTFGLSVVEAFIAAALRTQATVLVELVAHNTAPAARALRA</sequence>
<evidence type="ECO:0000313" key="1">
    <source>
        <dbReference type="EMBL" id="OUJ69167.1"/>
    </source>
</evidence>
<gene>
    <name evidence="1" type="ORF">BXP70_26840</name>
</gene>
<evidence type="ECO:0000313" key="2">
    <source>
        <dbReference type="Proteomes" id="UP000194873"/>
    </source>
</evidence>
<accession>A0A243W5V4</accession>
<dbReference type="EMBL" id="MTSE01000037">
    <property type="protein sequence ID" value="OUJ69167.1"/>
    <property type="molecule type" value="Genomic_DNA"/>
</dbReference>
<name>A0A243W5V4_9BACT</name>
<keyword evidence="2" id="KW-1185">Reference proteome</keyword>
<protein>
    <submittedName>
        <fullName evidence="1">Uncharacterized protein</fullName>
    </submittedName>
</protein>
<dbReference type="Proteomes" id="UP000194873">
    <property type="component" value="Unassembled WGS sequence"/>
</dbReference>
<proteinExistence type="predicted"/>
<comment type="caution">
    <text evidence="1">The sequence shown here is derived from an EMBL/GenBank/DDBJ whole genome shotgun (WGS) entry which is preliminary data.</text>
</comment>
<dbReference type="AlphaFoldDB" id="A0A243W5V4"/>